<protein>
    <submittedName>
        <fullName evidence="1">Uncharacterized protein</fullName>
    </submittedName>
</protein>
<reference evidence="2" key="1">
    <citation type="journal article" date="2013" name="Nature">
        <title>Pan genome of the phytoplankton Emiliania underpins its global distribution.</title>
        <authorList>
            <person name="Read B.A."/>
            <person name="Kegel J."/>
            <person name="Klute M.J."/>
            <person name="Kuo A."/>
            <person name="Lefebvre S.C."/>
            <person name="Maumus F."/>
            <person name="Mayer C."/>
            <person name="Miller J."/>
            <person name="Monier A."/>
            <person name="Salamov A."/>
            <person name="Young J."/>
            <person name="Aguilar M."/>
            <person name="Claverie J.M."/>
            <person name="Frickenhaus S."/>
            <person name="Gonzalez K."/>
            <person name="Herman E.K."/>
            <person name="Lin Y.C."/>
            <person name="Napier J."/>
            <person name="Ogata H."/>
            <person name="Sarno A.F."/>
            <person name="Shmutz J."/>
            <person name="Schroeder D."/>
            <person name="de Vargas C."/>
            <person name="Verret F."/>
            <person name="von Dassow P."/>
            <person name="Valentin K."/>
            <person name="Van de Peer Y."/>
            <person name="Wheeler G."/>
            <person name="Dacks J.B."/>
            <person name="Delwiche C.F."/>
            <person name="Dyhrman S.T."/>
            <person name="Glockner G."/>
            <person name="John U."/>
            <person name="Richards T."/>
            <person name="Worden A.Z."/>
            <person name="Zhang X."/>
            <person name="Grigoriev I.V."/>
            <person name="Allen A.E."/>
            <person name="Bidle K."/>
            <person name="Borodovsky M."/>
            <person name="Bowler C."/>
            <person name="Brownlee C."/>
            <person name="Cock J.M."/>
            <person name="Elias M."/>
            <person name="Gladyshev V.N."/>
            <person name="Groth M."/>
            <person name="Guda C."/>
            <person name="Hadaegh A."/>
            <person name="Iglesias-Rodriguez M.D."/>
            <person name="Jenkins J."/>
            <person name="Jones B.M."/>
            <person name="Lawson T."/>
            <person name="Leese F."/>
            <person name="Lindquist E."/>
            <person name="Lobanov A."/>
            <person name="Lomsadze A."/>
            <person name="Malik S.B."/>
            <person name="Marsh M.E."/>
            <person name="Mackinder L."/>
            <person name="Mock T."/>
            <person name="Mueller-Roeber B."/>
            <person name="Pagarete A."/>
            <person name="Parker M."/>
            <person name="Probert I."/>
            <person name="Quesneville H."/>
            <person name="Raines C."/>
            <person name="Rensing S.A."/>
            <person name="Riano-Pachon D.M."/>
            <person name="Richier S."/>
            <person name="Rokitta S."/>
            <person name="Shiraiwa Y."/>
            <person name="Soanes D.M."/>
            <person name="van der Giezen M."/>
            <person name="Wahlund T.M."/>
            <person name="Williams B."/>
            <person name="Wilson W."/>
            <person name="Wolfe G."/>
            <person name="Wurch L.L."/>
        </authorList>
    </citation>
    <scope>NUCLEOTIDE SEQUENCE</scope>
</reference>
<keyword evidence="2" id="KW-1185">Reference proteome</keyword>
<name>A0A0D3KKF2_EMIH1</name>
<evidence type="ECO:0000313" key="1">
    <source>
        <dbReference type="EnsemblProtists" id="EOD36237"/>
    </source>
</evidence>
<evidence type="ECO:0000313" key="2">
    <source>
        <dbReference type="Proteomes" id="UP000013827"/>
    </source>
</evidence>
<dbReference type="EnsemblProtists" id="EOD21477">
    <property type="protein sequence ID" value="EOD21477"/>
    <property type="gene ID" value="EMIHUDRAFT_368723"/>
</dbReference>
<dbReference type="GeneID" id="17256301"/>
<dbReference type="RefSeq" id="XP_005784292.1">
    <property type="nucleotide sequence ID" value="XM_005784235.1"/>
</dbReference>
<dbReference type="PaxDb" id="2903-EOD10151"/>
<dbReference type="RefSeq" id="XP_005762580.1">
    <property type="nucleotide sequence ID" value="XM_005762523.1"/>
</dbReference>
<dbReference type="GeneID" id="17281507"/>
<dbReference type="AlphaFoldDB" id="A0A0D3KKF2"/>
<dbReference type="EnsemblProtists" id="EOD13300">
    <property type="protein sequence ID" value="EOD13300"/>
    <property type="gene ID" value="EMIHUDRAFT_371134"/>
</dbReference>
<dbReference type="RefSeq" id="XP_005773906.1">
    <property type="nucleotide sequence ID" value="XM_005773849.1"/>
</dbReference>
<dbReference type="RefSeq" id="XP_005765729.1">
    <property type="nucleotide sequence ID" value="XM_005765672.1"/>
</dbReference>
<dbReference type="GeneID" id="17267022"/>
<dbReference type="GeneID" id="17277135"/>
<dbReference type="Proteomes" id="UP000013827">
    <property type="component" value="Unassembled WGS sequence"/>
</dbReference>
<organism evidence="1 2">
    <name type="scientific">Emiliania huxleyi (strain CCMP1516)</name>
    <dbReference type="NCBI Taxonomy" id="280463"/>
    <lineage>
        <taxon>Eukaryota</taxon>
        <taxon>Haptista</taxon>
        <taxon>Haptophyta</taxon>
        <taxon>Prymnesiophyceae</taxon>
        <taxon>Isochrysidales</taxon>
        <taxon>Noelaerhabdaceae</taxon>
        <taxon>Emiliania</taxon>
    </lineage>
</organism>
<dbReference type="KEGG" id="ehx:EMIHUDRAFT_371134"/>
<dbReference type="KEGG" id="ehx:EMIHUDRAFT_364722"/>
<proteinExistence type="predicted"/>
<dbReference type="EnsemblProtists" id="EOD10151">
    <property type="protein sequence ID" value="EOD10151"/>
    <property type="gene ID" value="EMIHUDRAFT_371719"/>
</dbReference>
<dbReference type="KEGG" id="ehx:EMIHUDRAFT_362529"/>
<dbReference type="KEGG" id="ehx:EMIHUDRAFT_434134"/>
<sequence>MGAVVSHHAPPDIAFTPQDENEICHWRRRAHANSGDGELTLEGAIAHLAPRRRGHAGAAPSVAAPPAVAADDQSMRVRYTAGANREGRRRAQLRVRRRWILAVRRGLARFGRPWTDLPGDRSDYDILVDLPAAP</sequence>
<dbReference type="KEGG" id="ehx:EMIHUDRAFT_368723"/>
<dbReference type="EnsemblProtists" id="EOD33273">
    <property type="protein sequence ID" value="EOD33273"/>
    <property type="gene ID" value="EMIHUDRAFT_434134"/>
</dbReference>
<dbReference type="GeneID" id="17259452"/>
<dbReference type="RefSeq" id="XP_005788666.1">
    <property type="nucleotide sequence ID" value="XM_005788609.1"/>
</dbReference>
<accession>A0A0D3KKF2</accession>
<reference evidence="1" key="2">
    <citation type="submission" date="2024-10" db="UniProtKB">
        <authorList>
            <consortium name="EnsemblProtists"/>
        </authorList>
    </citation>
    <scope>IDENTIFICATION</scope>
</reference>
<dbReference type="EnsemblProtists" id="EOD31863">
    <property type="protein sequence ID" value="EOD31863"/>
    <property type="gene ID" value="EMIHUDRAFT_364722"/>
</dbReference>
<dbReference type="GeneID" id="17278544"/>
<dbReference type="RefSeq" id="XP_005785702.1">
    <property type="nucleotide sequence ID" value="XM_005785645.1"/>
</dbReference>
<dbReference type="HOGENOM" id="CLU_1900163_0_0_1"/>
<dbReference type="KEGG" id="ehx:EMIHUDRAFT_371719"/>
<dbReference type="EnsemblProtists" id="EOD36237">
    <property type="protein sequence ID" value="EOD36237"/>
    <property type="gene ID" value="EMIHUDRAFT_362529"/>
</dbReference>